<proteinExistence type="predicted"/>
<dbReference type="InterPro" id="IPR003346">
    <property type="entry name" value="Transposase_20"/>
</dbReference>
<dbReference type="KEGG" id="avo:AMS64_10815"/>
<dbReference type="EMBL" id="PZKL01000035">
    <property type="protein sequence ID" value="PTH80412.1"/>
    <property type="molecule type" value="Genomic_DNA"/>
</dbReference>
<evidence type="ECO:0000259" key="1">
    <source>
        <dbReference type="Pfam" id="PF01548"/>
    </source>
</evidence>
<dbReference type="KEGG" id="avo:AMS64_08665"/>
<dbReference type="InterPro" id="IPR002525">
    <property type="entry name" value="Transp_IS110-like_N"/>
</dbReference>
<gene>
    <name evidence="3" type="ORF">DAA48_14490</name>
</gene>
<name>A0A142E4B1_AERVE</name>
<evidence type="ECO:0000313" key="4">
    <source>
        <dbReference type="Proteomes" id="UP000241986"/>
    </source>
</evidence>
<dbReference type="KEGG" id="avo:AMS64_07920"/>
<organism evidence="3 4">
    <name type="scientific">Aeromonas veronii</name>
    <dbReference type="NCBI Taxonomy" id="654"/>
    <lineage>
        <taxon>Bacteria</taxon>
        <taxon>Pseudomonadati</taxon>
        <taxon>Pseudomonadota</taxon>
        <taxon>Gammaproteobacteria</taxon>
        <taxon>Aeromonadales</taxon>
        <taxon>Aeromonadaceae</taxon>
        <taxon>Aeromonas</taxon>
    </lineage>
</organism>
<dbReference type="KEGG" id="avo:AMS64_18460"/>
<feature type="domain" description="Transposase IS116/IS110/IS902 C-terminal" evidence="2">
    <location>
        <begin position="214"/>
        <end position="293"/>
    </location>
</feature>
<dbReference type="GO" id="GO:0003677">
    <property type="term" value="F:DNA binding"/>
    <property type="evidence" value="ECO:0007669"/>
    <property type="project" value="InterPro"/>
</dbReference>
<dbReference type="InterPro" id="IPR047650">
    <property type="entry name" value="Transpos_IS110"/>
</dbReference>
<dbReference type="GO" id="GO:0004803">
    <property type="term" value="F:transposase activity"/>
    <property type="evidence" value="ECO:0007669"/>
    <property type="project" value="InterPro"/>
</dbReference>
<evidence type="ECO:0000259" key="2">
    <source>
        <dbReference type="Pfam" id="PF02371"/>
    </source>
</evidence>
<dbReference type="GO" id="GO:0006313">
    <property type="term" value="P:DNA transposition"/>
    <property type="evidence" value="ECO:0007669"/>
    <property type="project" value="InterPro"/>
</dbReference>
<dbReference type="Pfam" id="PF02371">
    <property type="entry name" value="Transposase_20"/>
    <property type="match status" value="1"/>
</dbReference>
<dbReference type="NCBIfam" id="NF033542">
    <property type="entry name" value="transpos_IS110"/>
    <property type="match status" value="1"/>
</dbReference>
<dbReference type="KEGG" id="avo:AMS64_13895"/>
<dbReference type="KEGG" id="avo:AMS64_22560"/>
<evidence type="ECO:0000313" key="3">
    <source>
        <dbReference type="EMBL" id="PTH80412.1"/>
    </source>
</evidence>
<dbReference type="AlphaFoldDB" id="A0A142E4B1"/>
<sequence>MTQAQIYIYGIDLGKNWFHLVAMDRMGHVLTKQKLTRSQLKQFISTTPPCRVAFEACPGSQYWGRLFQQAGFEPKIIPAQFVKPYLKSNKNDFNDATAIAEAGSRGTMRCVPLKSHEQLALQATHRVRQRFIVERTATVNQMRALLLEYGLTVPVGRKVFERSLPTILEDAENGLPDFIRALVLRLRKRWQQLDIQIDDMSLMLGQASSASGLCQKISTVPGIGPIVSTALIAAIGNGSQFKKARDLSAWLGLVPRQYSTGGKSSLGGISKRGNSYLRQMVIQGAKALKIHMKRDKSSLGEWVARLEAGHHHHVVLIALANKIMRICWKVLTSGRDYQPYPNASAAV</sequence>
<dbReference type="Proteomes" id="UP000241986">
    <property type="component" value="Unassembled WGS sequence"/>
</dbReference>
<reference evidence="3 4" key="1">
    <citation type="submission" date="2018-03" db="EMBL/GenBank/DDBJ databases">
        <title>Aeromonas veronii whole genome sequencing and analysis.</title>
        <authorList>
            <person name="Xie H."/>
            <person name="Liu T."/>
            <person name="Wang K."/>
        </authorList>
    </citation>
    <scope>NUCLEOTIDE SEQUENCE [LARGE SCALE GENOMIC DNA]</scope>
    <source>
        <strain evidence="3 4">XH.VA.1</strain>
    </source>
</reference>
<comment type="caution">
    <text evidence="3">The sequence shown here is derived from an EMBL/GenBank/DDBJ whole genome shotgun (WGS) entry which is preliminary data.</text>
</comment>
<feature type="domain" description="Transposase IS110-like N-terminal" evidence="1">
    <location>
        <begin position="10"/>
        <end position="149"/>
    </location>
</feature>
<dbReference type="RefSeq" id="WP_064335419.1">
    <property type="nucleotide sequence ID" value="NZ_CAWNSG010000005.1"/>
</dbReference>
<accession>A0A142E4B1</accession>
<dbReference type="KEGG" id="avo:AMS64_11750"/>
<dbReference type="PANTHER" id="PTHR33055">
    <property type="entry name" value="TRANSPOSASE FOR INSERTION SEQUENCE ELEMENT IS1111A"/>
    <property type="match status" value="1"/>
</dbReference>
<protein>
    <submittedName>
        <fullName evidence="3">IS110 family transposase</fullName>
    </submittedName>
</protein>
<dbReference type="KEGG" id="avo:AMS64_14210"/>
<dbReference type="PANTHER" id="PTHR33055:SF3">
    <property type="entry name" value="PUTATIVE TRANSPOSASE FOR IS117-RELATED"/>
    <property type="match status" value="1"/>
</dbReference>
<dbReference type="KEGG" id="avo:AMS64_04255"/>
<dbReference type="Pfam" id="PF01548">
    <property type="entry name" value="DEDD_Tnp_IS110"/>
    <property type="match status" value="1"/>
</dbReference>